<name>A0ABT8BJ89_9HYPH</name>
<dbReference type="RefSeq" id="WP_238228019.1">
    <property type="nucleotide sequence ID" value="NZ_BPQD01000039.1"/>
</dbReference>
<dbReference type="GO" id="GO:0016301">
    <property type="term" value="F:kinase activity"/>
    <property type="evidence" value="ECO:0007669"/>
    <property type="project" value="UniProtKB-KW"/>
</dbReference>
<dbReference type="Pfam" id="PF00696">
    <property type="entry name" value="AA_kinase"/>
    <property type="match status" value="1"/>
</dbReference>
<gene>
    <name evidence="2" type="ORF">QWZ12_12735</name>
</gene>
<dbReference type="Gene3D" id="3.40.1160.10">
    <property type="entry name" value="Acetylglutamate kinase-like"/>
    <property type="match status" value="1"/>
</dbReference>
<organism evidence="2 3">
    <name type="scientific">Methylobacterium adhaesivum</name>
    <dbReference type="NCBI Taxonomy" id="333297"/>
    <lineage>
        <taxon>Bacteria</taxon>
        <taxon>Pseudomonadati</taxon>
        <taxon>Pseudomonadota</taxon>
        <taxon>Alphaproteobacteria</taxon>
        <taxon>Hyphomicrobiales</taxon>
        <taxon>Methylobacteriaceae</taxon>
        <taxon>Methylobacterium</taxon>
    </lineage>
</organism>
<evidence type="ECO:0000313" key="2">
    <source>
        <dbReference type="EMBL" id="MDN3591476.1"/>
    </source>
</evidence>
<reference evidence="3" key="1">
    <citation type="journal article" date="2019" name="Int. J. Syst. Evol. Microbiol.">
        <title>The Global Catalogue of Microorganisms (GCM) 10K type strain sequencing project: providing services to taxonomists for standard genome sequencing and annotation.</title>
        <authorList>
            <consortium name="The Broad Institute Genomics Platform"/>
            <consortium name="The Broad Institute Genome Sequencing Center for Infectious Disease"/>
            <person name="Wu L."/>
            <person name="Ma J."/>
        </authorList>
    </citation>
    <scope>NUCLEOTIDE SEQUENCE [LARGE SCALE GENOMIC DNA]</scope>
    <source>
        <strain evidence="3">CECT 7069</strain>
    </source>
</reference>
<keyword evidence="3" id="KW-1185">Reference proteome</keyword>
<dbReference type="Proteomes" id="UP001224644">
    <property type="component" value="Unassembled WGS sequence"/>
</dbReference>
<feature type="domain" description="Aspartate/glutamate/uridylate kinase" evidence="1">
    <location>
        <begin position="5"/>
        <end position="149"/>
    </location>
</feature>
<accession>A0ABT8BJ89</accession>
<comment type="caution">
    <text evidence="2">The sequence shown here is derived from an EMBL/GenBank/DDBJ whole genome shotgun (WGS) entry which is preliminary data.</text>
</comment>
<keyword evidence="2" id="KW-0418">Kinase</keyword>
<dbReference type="InterPro" id="IPR036393">
    <property type="entry name" value="AceGlu_kinase-like_sf"/>
</dbReference>
<keyword evidence="2" id="KW-0808">Transferase</keyword>
<sequence length="204" mass="20761">MIANLTVVKVGGSLVSEAARLRAVLADLAAGDDGPCVVVPGGGPFADAVRASQATLGFDDALAHRLALDAMGRMAEVFCALEPRLRIAASWDAGSAILAQGGIPVWDPVDLKQGHPGIPETWAVTSDSLALWLATQWRARRCLLVKSIDRPAGAGLPDLAHLGLVDAAFADFAGRYPGTIEIRGPGAAGTSFAGTGAAGTRAAA</sequence>
<dbReference type="SUPFAM" id="SSF53633">
    <property type="entry name" value="Carbamate kinase-like"/>
    <property type="match status" value="1"/>
</dbReference>
<evidence type="ECO:0000259" key="1">
    <source>
        <dbReference type="Pfam" id="PF00696"/>
    </source>
</evidence>
<dbReference type="EMBL" id="JAUFPX010000011">
    <property type="protein sequence ID" value="MDN3591476.1"/>
    <property type="molecule type" value="Genomic_DNA"/>
</dbReference>
<dbReference type="InterPro" id="IPR001048">
    <property type="entry name" value="Asp/Glu/Uridylate_kinase"/>
</dbReference>
<protein>
    <submittedName>
        <fullName evidence="2">Uridylate kinase</fullName>
    </submittedName>
</protein>
<proteinExistence type="predicted"/>
<evidence type="ECO:0000313" key="3">
    <source>
        <dbReference type="Proteomes" id="UP001224644"/>
    </source>
</evidence>